<feature type="transmembrane region" description="Helical" evidence="1">
    <location>
        <begin position="6"/>
        <end position="26"/>
    </location>
</feature>
<dbReference type="Proteomes" id="UP000185192">
    <property type="component" value="Unassembled WGS sequence"/>
</dbReference>
<name>A0A1N6G043_9SPHN</name>
<evidence type="ECO:0000313" key="2">
    <source>
        <dbReference type="EMBL" id="SIO00925.1"/>
    </source>
</evidence>
<dbReference type="OrthoDB" id="9804637at2"/>
<gene>
    <name evidence="2" type="ORF">SAMN02745824_2621</name>
</gene>
<dbReference type="STRING" id="1123272.SAMN02745824_2621"/>
<keyword evidence="3" id="KW-1185">Reference proteome</keyword>
<protein>
    <submittedName>
        <fullName evidence="2">Predicted secreted protein</fullName>
    </submittedName>
</protein>
<evidence type="ECO:0000313" key="3">
    <source>
        <dbReference type="Proteomes" id="UP000185192"/>
    </source>
</evidence>
<proteinExistence type="predicted"/>
<dbReference type="InterPro" id="IPR009935">
    <property type="entry name" value="DUF1467"/>
</dbReference>
<organism evidence="2 3">
    <name type="scientific">Parasphingorhabdus marina DSM 22363</name>
    <dbReference type="NCBI Taxonomy" id="1123272"/>
    <lineage>
        <taxon>Bacteria</taxon>
        <taxon>Pseudomonadati</taxon>
        <taxon>Pseudomonadota</taxon>
        <taxon>Alphaproteobacteria</taxon>
        <taxon>Sphingomonadales</taxon>
        <taxon>Sphingomonadaceae</taxon>
        <taxon>Parasphingorhabdus</taxon>
    </lineage>
</organism>
<sequence>MEWTSIIAIYVLFWVISAFIILPIGIRNHHEANVEMVEGQADGAPVNFRPLRVILWTTVLATLAFALFYFNYVNEWLTIDDIDFFDSRERLQ</sequence>
<keyword evidence="1" id="KW-0472">Membrane</keyword>
<evidence type="ECO:0000256" key="1">
    <source>
        <dbReference type="SAM" id="Phobius"/>
    </source>
</evidence>
<keyword evidence="1" id="KW-0812">Transmembrane</keyword>
<dbReference type="RefSeq" id="WP_074205622.1">
    <property type="nucleotide sequence ID" value="NZ_FSQW01000002.1"/>
</dbReference>
<dbReference type="EMBL" id="FSQW01000002">
    <property type="protein sequence ID" value="SIO00925.1"/>
    <property type="molecule type" value="Genomic_DNA"/>
</dbReference>
<dbReference type="Pfam" id="PF07330">
    <property type="entry name" value="DUF1467"/>
    <property type="match status" value="1"/>
</dbReference>
<dbReference type="AlphaFoldDB" id="A0A1N6G043"/>
<feature type="transmembrane region" description="Helical" evidence="1">
    <location>
        <begin position="53"/>
        <end position="72"/>
    </location>
</feature>
<accession>A0A1N6G043</accession>
<reference evidence="3" key="1">
    <citation type="submission" date="2016-11" db="EMBL/GenBank/DDBJ databases">
        <authorList>
            <person name="Varghese N."/>
            <person name="Submissions S."/>
        </authorList>
    </citation>
    <scope>NUCLEOTIDE SEQUENCE [LARGE SCALE GENOMIC DNA]</scope>
    <source>
        <strain evidence="3">DSM 22363</strain>
    </source>
</reference>
<keyword evidence="1" id="KW-1133">Transmembrane helix</keyword>